<sequence>MFVAGLDVPPNTTNQPPTTPATPQSPSTTKTTDAFHGLTARLREALTSQRKVAIWQPEKSKSFHVILVDKEVRFPPRKLVPTDDPQYTSSHSPLSPLTPSSPLHPDGLIAPIWIRKHTTLVPSVLLWRDRMMDREREREAEERRRDTDLSAEIANRKKSTNDRNIKLTVVLLASRKMLDDPALDARLTFIRRHSGLDSRAALFVLSPVSQAELGEFVKSLSQALYDPAVEYYTAHSKRVRRKRNKHSTTVSSYPNPSIGNIARPLRPEGWTVRYEYKMACFAEFRGEDEVALKHYQDAYDMLVIMFGSPAILPPRTKRWAEAKVLADTINIKITKLYLYNNEHALALSHHSTHIRKFGDFSRGWGIGEETFEFWSWVARQNRLFAELLEQGTRTTLKIPVHKPQISTPSTSASQALTPNTQRIVGIDIDPRMHGLNPSHSLQHPGFYYYAAARCTEMRRQKFRVALEAEESGNPISLSPGFTNEKKVTHDTIILELYTKAYELFKKYNPGDPSSNGQGRLTLWIAYRIAQTYCDSGQYEMAIRQVSVPIRLLGDVELSIRLLFELMGHDVLEDDDSEGLQQDLIAVLQSTVPKSPSEPFAIDSTETKPLFDTNAIFWSSSINVGEETAFQVSLTAPSSVSVYAIPFISVSICFEDGPPVIIRHSADKKQSGGSVQWVNAGGVSSRDPTEIEANLQWNLGDILVVSGRVKSEKPREIKISRLVATVAANAWTIKIPLEPCGGRQGKPAIGKWLSSLNPARFTNVTRENYSTTIVKHRSHNICVAIEHLAPAYLDENYPITIQVTNIDNQDLDVVLDVLLQPTDIDGATNKIAIDHEESSSLIKGIACGAIKPGVAVVKTMHLLSQGGVGDRILDISVQTKALEASSPADRAPSQEENDITEKLQTITVPTVDPFQLTQGVAYQYNTQEWTILTDLASYEDGYEDYRRGTEATVTTDIRIIGPWSLHLEHVEFEEESFGAKLLNTSLISEDDNLFPWR</sequence>
<dbReference type="PANTHER" id="PTHR14374:SF0">
    <property type="entry name" value="TRAFFICKING PROTEIN PARTICLE COMPLEX SUBUNIT 11"/>
    <property type="match status" value="1"/>
</dbReference>
<feature type="region of interest" description="Disordered" evidence="1">
    <location>
        <begin position="1"/>
        <end position="32"/>
    </location>
</feature>
<organism evidence="3 4">
    <name type="scientific">Leucocoprinus birnbaumii</name>
    <dbReference type="NCBI Taxonomy" id="56174"/>
    <lineage>
        <taxon>Eukaryota</taxon>
        <taxon>Fungi</taxon>
        <taxon>Dikarya</taxon>
        <taxon>Basidiomycota</taxon>
        <taxon>Agaricomycotina</taxon>
        <taxon>Agaricomycetes</taxon>
        <taxon>Agaricomycetidae</taxon>
        <taxon>Agaricales</taxon>
        <taxon>Agaricineae</taxon>
        <taxon>Agaricaceae</taxon>
        <taxon>Leucocoprinus</taxon>
    </lineage>
</organism>
<feature type="domain" description="Trafficking protein particle complex subunit 11" evidence="2">
    <location>
        <begin position="318"/>
        <end position="543"/>
    </location>
</feature>
<feature type="region of interest" description="Disordered" evidence="1">
    <location>
        <begin position="77"/>
        <end position="101"/>
    </location>
</feature>
<dbReference type="PANTHER" id="PTHR14374">
    <property type="entry name" value="FOIE GRAS"/>
    <property type="match status" value="1"/>
</dbReference>
<name>A0AAD5YZT2_9AGAR</name>
<feature type="compositionally biased region" description="Low complexity" evidence="1">
    <location>
        <begin position="88"/>
        <end position="101"/>
    </location>
</feature>
<dbReference type="EMBL" id="JANIEX010000042">
    <property type="protein sequence ID" value="KAJ3575278.1"/>
    <property type="molecule type" value="Genomic_DNA"/>
</dbReference>
<dbReference type="Pfam" id="PF11817">
    <property type="entry name" value="Foie-gras_1"/>
    <property type="match status" value="1"/>
</dbReference>
<protein>
    <recommendedName>
        <fullName evidence="2">Trafficking protein particle complex subunit 11 domain-containing protein</fullName>
    </recommendedName>
</protein>
<gene>
    <name evidence="3" type="ORF">NP233_g1192</name>
</gene>
<dbReference type="AlphaFoldDB" id="A0AAD5YZT2"/>
<reference evidence="3" key="1">
    <citation type="submission" date="2022-07" db="EMBL/GenBank/DDBJ databases">
        <title>Genome Sequence of Leucocoprinus birnbaumii.</title>
        <authorList>
            <person name="Buettner E."/>
        </authorList>
    </citation>
    <scope>NUCLEOTIDE SEQUENCE</scope>
    <source>
        <strain evidence="3">VT141</strain>
    </source>
</reference>
<evidence type="ECO:0000313" key="3">
    <source>
        <dbReference type="EMBL" id="KAJ3575278.1"/>
    </source>
</evidence>
<keyword evidence="4" id="KW-1185">Reference proteome</keyword>
<evidence type="ECO:0000256" key="1">
    <source>
        <dbReference type="SAM" id="MobiDB-lite"/>
    </source>
</evidence>
<comment type="caution">
    <text evidence="3">The sequence shown here is derived from an EMBL/GenBank/DDBJ whole genome shotgun (WGS) entry which is preliminary data.</text>
</comment>
<proteinExistence type="predicted"/>
<evidence type="ECO:0000313" key="4">
    <source>
        <dbReference type="Proteomes" id="UP001213000"/>
    </source>
</evidence>
<dbReference type="InterPro" id="IPR021773">
    <property type="entry name" value="TPC11"/>
</dbReference>
<accession>A0AAD5YZT2</accession>
<evidence type="ECO:0000259" key="2">
    <source>
        <dbReference type="Pfam" id="PF11817"/>
    </source>
</evidence>
<feature type="compositionally biased region" description="Low complexity" evidence="1">
    <location>
        <begin position="9"/>
        <end position="32"/>
    </location>
</feature>
<dbReference type="Proteomes" id="UP001213000">
    <property type="component" value="Unassembled WGS sequence"/>
</dbReference>